<dbReference type="PROSITE" id="PS50162">
    <property type="entry name" value="RECA_2"/>
    <property type="match status" value="1"/>
</dbReference>
<dbReference type="InterPro" id="IPR003593">
    <property type="entry name" value="AAA+_ATPase"/>
</dbReference>
<dbReference type="InterPro" id="IPR020588">
    <property type="entry name" value="RecA_ATP-bd"/>
</dbReference>
<sequence length="417" mass="43293">MPQARAASSPMPTAVSINLIDPIGAQRRATDVPELDRVLDGGLVPGSVTLLVGEPGMGKSTLMLQALGRMAADGARCLLVSAEESCEQVRMRADRLGVLEPSLLVVSDTSLHNVLAQVDAVAPDVLAIDSIQTVHDPDLPGSPGSVTQVRECAQRLVRLAKERGISVVLVGHVTKDGQLAGPRALEHVVDTVLQFEGDRHHALRMLRALKHRFGSTHELGLFEMGEAGLIDVPDPSALFLTDRRAGLPGSIVAPVLEGARPLLVEVQALVNASTAPMPRRSAQGLESSRLAMLLAVLDARAGVSVADVDVYASVAGGVRVIEAGADLAVAIAVASARIGVAVPDDLVAIGEIGLGGELRQAGQTPRRLAEAARLGFRRAIVPASSAGVEGIELIRVGSVVEALAAVGLSLDQQRAPS</sequence>
<accession>A0A6J7JG71</accession>
<proteinExistence type="inferred from homology"/>
<dbReference type="Pfam" id="PF13481">
    <property type="entry name" value="AAA_25"/>
    <property type="match status" value="1"/>
</dbReference>
<dbReference type="SUPFAM" id="SSF52540">
    <property type="entry name" value="P-loop containing nucleoside triphosphate hydrolases"/>
    <property type="match status" value="1"/>
</dbReference>
<keyword evidence="8" id="KW-0234">DNA repair</keyword>
<evidence type="ECO:0000256" key="1">
    <source>
        <dbReference type="ARBA" id="ARBA00022723"/>
    </source>
</evidence>
<evidence type="ECO:0000256" key="5">
    <source>
        <dbReference type="ARBA" id="ARBA00022840"/>
    </source>
</evidence>
<dbReference type="FunFam" id="3.40.50.300:FF:000050">
    <property type="entry name" value="DNA repair protein RadA"/>
    <property type="match status" value="1"/>
</dbReference>
<keyword evidence="3" id="KW-0227">DNA damage</keyword>
<dbReference type="Gene3D" id="3.30.230.10">
    <property type="match status" value="1"/>
</dbReference>
<dbReference type="HAMAP" id="MF_01498">
    <property type="entry name" value="RadA_bact"/>
    <property type="match status" value="1"/>
</dbReference>
<dbReference type="PRINTS" id="PR01874">
    <property type="entry name" value="DNAREPAIRADA"/>
</dbReference>
<dbReference type="SMART" id="SM00382">
    <property type="entry name" value="AAA"/>
    <property type="match status" value="1"/>
</dbReference>
<dbReference type="Gene3D" id="3.40.50.300">
    <property type="entry name" value="P-loop containing nucleotide triphosphate hydrolases"/>
    <property type="match status" value="1"/>
</dbReference>
<dbReference type="GO" id="GO:0005829">
    <property type="term" value="C:cytosol"/>
    <property type="evidence" value="ECO:0007669"/>
    <property type="project" value="TreeGrafter"/>
</dbReference>
<gene>
    <name evidence="10" type="ORF">UFOPK3789_00165</name>
</gene>
<dbReference type="GO" id="GO:0003684">
    <property type="term" value="F:damaged DNA binding"/>
    <property type="evidence" value="ECO:0007669"/>
    <property type="project" value="InterPro"/>
</dbReference>
<evidence type="ECO:0000313" key="10">
    <source>
        <dbReference type="EMBL" id="CAB4942468.1"/>
    </source>
</evidence>
<evidence type="ECO:0000256" key="4">
    <source>
        <dbReference type="ARBA" id="ARBA00022801"/>
    </source>
</evidence>
<dbReference type="AlphaFoldDB" id="A0A6J7JG71"/>
<evidence type="ECO:0000256" key="8">
    <source>
        <dbReference type="ARBA" id="ARBA00023204"/>
    </source>
</evidence>
<evidence type="ECO:0000256" key="3">
    <source>
        <dbReference type="ARBA" id="ARBA00022763"/>
    </source>
</evidence>
<evidence type="ECO:0000256" key="7">
    <source>
        <dbReference type="ARBA" id="ARBA00023125"/>
    </source>
</evidence>
<dbReference type="PANTHER" id="PTHR32472">
    <property type="entry name" value="DNA REPAIR PROTEIN RADA"/>
    <property type="match status" value="1"/>
</dbReference>
<keyword evidence="4" id="KW-0378">Hydrolase</keyword>
<feature type="domain" description="RecA family profile 1" evidence="9">
    <location>
        <begin position="24"/>
        <end position="173"/>
    </location>
</feature>
<dbReference type="GO" id="GO:0046872">
    <property type="term" value="F:metal ion binding"/>
    <property type="evidence" value="ECO:0007669"/>
    <property type="project" value="UniProtKB-KW"/>
</dbReference>
<dbReference type="GO" id="GO:0005524">
    <property type="term" value="F:ATP binding"/>
    <property type="evidence" value="ECO:0007669"/>
    <property type="project" value="UniProtKB-KW"/>
</dbReference>
<dbReference type="GO" id="GO:0000725">
    <property type="term" value="P:recombinational repair"/>
    <property type="evidence" value="ECO:0007669"/>
    <property type="project" value="TreeGrafter"/>
</dbReference>
<dbReference type="SUPFAM" id="SSF54211">
    <property type="entry name" value="Ribosomal protein S5 domain 2-like"/>
    <property type="match status" value="1"/>
</dbReference>
<protein>
    <submittedName>
        <fullName evidence="10">Unannotated protein</fullName>
    </submittedName>
</protein>
<dbReference type="InterPro" id="IPR004504">
    <property type="entry name" value="DNA_repair_RadA"/>
</dbReference>
<evidence type="ECO:0000256" key="2">
    <source>
        <dbReference type="ARBA" id="ARBA00022741"/>
    </source>
</evidence>
<dbReference type="InterPro" id="IPR020568">
    <property type="entry name" value="Ribosomal_Su5_D2-typ_SF"/>
</dbReference>
<dbReference type="EMBL" id="CAFBNL010000005">
    <property type="protein sequence ID" value="CAB4942468.1"/>
    <property type="molecule type" value="Genomic_DNA"/>
</dbReference>
<evidence type="ECO:0000259" key="9">
    <source>
        <dbReference type="PROSITE" id="PS50162"/>
    </source>
</evidence>
<keyword evidence="6" id="KW-0346">Stress response</keyword>
<keyword evidence="2" id="KW-0547">Nucleotide-binding</keyword>
<reference evidence="10" key="1">
    <citation type="submission" date="2020-05" db="EMBL/GenBank/DDBJ databases">
        <authorList>
            <person name="Chiriac C."/>
            <person name="Salcher M."/>
            <person name="Ghai R."/>
            <person name="Kavagutti S V."/>
        </authorList>
    </citation>
    <scope>NUCLEOTIDE SEQUENCE</scope>
</reference>
<dbReference type="NCBIfam" id="TIGR00416">
    <property type="entry name" value="sms"/>
    <property type="match status" value="1"/>
</dbReference>
<evidence type="ECO:0000256" key="6">
    <source>
        <dbReference type="ARBA" id="ARBA00023016"/>
    </source>
</evidence>
<keyword evidence="1" id="KW-0479">Metal-binding</keyword>
<dbReference type="PANTHER" id="PTHR32472:SF10">
    <property type="entry name" value="DNA REPAIR PROTEIN RADA-LIKE PROTEIN"/>
    <property type="match status" value="1"/>
</dbReference>
<name>A0A6J7JG71_9ZZZZ</name>
<keyword evidence="5" id="KW-0067">ATP-binding</keyword>
<organism evidence="10">
    <name type="scientific">freshwater metagenome</name>
    <dbReference type="NCBI Taxonomy" id="449393"/>
    <lineage>
        <taxon>unclassified sequences</taxon>
        <taxon>metagenomes</taxon>
        <taxon>ecological metagenomes</taxon>
    </lineage>
</organism>
<keyword evidence="7" id="KW-0238">DNA-binding</keyword>
<dbReference type="InterPro" id="IPR014721">
    <property type="entry name" value="Ribsml_uS5_D2-typ_fold_subgr"/>
</dbReference>
<dbReference type="GO" id="GO:0140664">
    <property type="term" value="F:ATP-dependent DNA damage sensor activity"/>
    <property type="evidence" value="ECO:0007669"/>
    <property type="project" value="InterPro"/>
</dbReference>
<dbReference type="GO" id="GO:0016787">
    <property type="term" value="F:hydrolase activity"/>
    <property type="evidence" value="ECO:0007669"/>
    <property type="project" value="UniProtKB-KW"/>
</dbReference>
<dbReference type="InterPro" id="IPR027417">
    <property type="entry name" value="P-loop_NTPase"/>
</dbReference>
<dbReference type="Pfam" id="PF13541">
    <property type="entry name" value="ChlI"/>
    <property type="match status" value="1"/>
</dbReference>